<keyword evidence="2" id="KW-0677">Repeat</keyword>
<organism evidence="3 4">
    <name type="scientific">Bursaphelenchus okinawaensis</name>
    <dbReference type="NCBI Taxonomy" id="465554"/>
    <lineage>
        <taxon>Eukaryota</taxon>
        <taxon>Metazoa</taxon>
        <taxon>Ecdysozoa</taxon>
        <taxon>Nematoda</taxon>
        <taxon>Chromadorea</taxon>
        <taxon>Rhabditida</taxon>
        <taxon>Tylenchina</taxon>
        <taxon>Tylenchomorpha</taxon>
        <taxon>Aphelenchoidea</taxon>
        <taxon>Aphelenchoididae</taxon>
        <taxon>Bursaphelenchus</taxon>
    </lineage>
</organism>
<gene>
    <name evidence="3" type="ORF">BOKJ2_LOCUS3814</name>
</gene>
<dbReference type="PANTHER" id="PTHR48051">
    <property type="match status" value="1"/>
</dbReference>
<sequence length="261" mass="28917">MGNEQSSSSKKAITKGLGVIKGGPSNSKVQSHLENAKKSRILQLKNCNIKTVPEAIDEVAEILRNLDLADNRIIEITFDFKRFTALKHLNLHGNKLTKLPDSVGSLKSLETFDVSDNQLDELPDSIAACINLKSVNASNNKLTSFPSGTCLLPALEFLDLSGNLIDSLPESICDLKASELNLNRNRLNTLHDNLAKCQKLRILRVEENCLNKTAFTVAILKESSLSLICYSGNLLNDTEFQHLNGYEEYQERFTATKRKGV</sequence>
<dbReference type="SUPFAM" id="SSF52058">
    <property type="entry name" value="L domain-like"/>
    <property type="match status" value="1"/>
</dbReference>
<evidence type="ECO:0000256" key="2">
    <source>
        <dbReference type="ARBA" id="ARBA00022737"/>
    </source>
</evidence>
<comment type="caution">
    <text evidence="3">The sequence shown here is derived from an EMBL/GenBank/DDBJ whole genome shotgun (WGS) entry which is preliminary data.</text>
</comment>
<protein>
    <submittedName>
        <fullName evidence="3">Uncharacterized protein</fullName>
    </submittedName>
</protein>
<name>A0A811K7D5_9BILA</name>
<dbReference type="GO" id="GO:0005737">
    <property type="term" value="C:cytoplasm"/>
    <property type="evidence" value="ECO:0007669"/>
    <property type="project" value="TreeGrafter"/>
</dbReference>
<dbReference type="EMBL" id="CAJFDH010000002">
    <property type="protein sequence ID" value="CAD5211678.1"/>
    <property type="molecule type" value="Genomic_DNA"/>
</dbReference>
<dbReference type="OrthoDB" id="1728874at2759"/>
<dbReference type="PROSITE" id="PS51450">
    <property type="entry name" value="LRR"/>
    <property type="match status" value="3"/>
</dbReference>
<accession>A0A811K7D5</accession>
<dbReference type="EMBL" id="CAJFCW020000002">
    <property type="protein sequence ID" value="CAG9094079.1"/>
    <property type="molecule type" value="Genomic_DNA"/>
</dbReference>
<keyword evidence="1" id="KW-0433">Leucine-rich repeat</keyword>
<dbReference type="InterPro" id="IPR001611">
    <property type="entry name" value="Leu-rich_rpt"/>
</dbReference>
<dbReference type="SMART" id="SM00364">
    <property type="entry name" value="LRR_BAC"/>
    <property type="match status" value="4"/>
</dbReference>
<dbReference type="Pfam" id="PF13855">
    <property type="entry name" value="LRR_8"/>
    <property type="match status" value="1"/>
</dbReference>
<dbReference type="Pfam" id="PF12799">
    <property type="entry name" value="LRR_4"/>
    <property type="match status" value="1"/>
</dbReference>
<dbReference type="InterPro" id="IPR025875">
    <property type="entry name" value="Leu-rich_rpt_4"/>
</dbReference>
<dbReference type="SMART" id="SM00369">
    <property type="entry name" value="LRR_TYP"/>
    <property type="match status" value="4"/>
</dbReference>
<dbReference type="InterPro" id="IPR003591">
    <property type="entry name" value="Leu-rich_rpt_typical-subtyp"/>
</dbReference>
<evidence type="ECO:0000313" key="3">
    <source>
        <dbReference type="EMBL" id="CAD5211678.1"/>
    </source>
</evidence>
<dbReference type="PANTHER" id="PTHR48051:SF1">
    <property type="entry name" value="RAS SUPPRESSOR PROTEIN 1"/>
    <property type="match status" value="1"/>
</dbReference>
<dbReference type="Proteomes" id="UP000783686">
    <property type="component" value="Unassembled WGS sequence"/>
</dbReference>
<dbReference type="Gene3D" id="3.80.10.10">
    <property type="entry name" value="Ribonuclease Inhibitor"/>
    <property type="match status" value="1"/>
</dbReference>
<evidence type="ECO:0000313" key="4">
    <source>
        <dbReference type="Proteomes" id="UP000614601"/>
    </source>
</evidence>
<keyword evidence="4" id="KW-1185">Reference proteome</keyword>
<evidence type="ECO:0000256" key="1">
    <source>
        <dbReference type="ARBA" id="ARBA00022614"/>
    </source>
</evidence>
<dbReference type="InterPro" id="IPR032675">
    <property type="entry name" value="LRR_dom_sf"/>
</dbReference>
<dbReference type="InterPro" id="IPR050216">
    <property type="entry name" value="LRR_domain-containing"/>
</dbReference>
<proteinExistence type="predicted"/>
<dbReference type="AlphaFoldDB" id="A0A811K7D5"/>
<dbReference type="Proteomes" id="UP000614601">
    <property type="component" value="Unassembled WGS sequence"/>
</dbReference>
<reference evidence="3" key="1">
    <citation type="submission" date="2020-09" db="EMBL/GenBank/DDBJ databases">
        <authorList>
            <person name="Kikuchi T."/>
        </authorList>
    </citation>
    <scope>NUCLEOTIDE SEQUENCE</scope>
    <source>
        <strain evidence="3">SH1</strain>
    </source>
</reference>